<keyword evidence="2" id="KW-0456">Lyase</keyword>
<dbReference type="SMART" id="SM00905">
    <property type="entry name" value="FolB"/>
    <property type="match status" value="1"/>
</dbReference>
<dbReference type="Pfam" id="PF02152">
    <property type="entry name" value="FolB"/>
    <property type="match status" value="1"/>
</dbReference>
<feature type="domain" description="Dihydroneopterin aldolase/epimerase" evidence="1">
    <location>
        <begin position="175"/>
        <end position="282"/>
    </location>
</feature>
<dbReference type="Gene3D" id="3.30.1130.10">
    <property type="match status" value="1"/>
</dbReference>
<dbReference type="EC" id="4.1.2.25" evidence="2"/>
<organism evidence="2 3">
    <name type="scientific">Aureimonas pseudogalii</name>
    <dbReference type="NCBI Taxonomy" id="1744844"/>
    <lineage>
        <taxon>Bacteria</taxon>
        <taxon>Pseudomonadati</taxon>
        <taxon>Pseudomonadota</taxon>
        <taxon>Alphaproteobacteria</taxon>
        <taxon>Hyphomicrobiales</taxon>
        <taxon>Aurantimonadaceae</taxon>
        <taxon>Aureimonas</taxon>
    </lineage>
</organism>
<reference evidence="2 3" key="1">
    <citation type="submission" date="2020-08" db="EMBL/GenBank/DDBJ databases">
        <title>Genomic Encyclopedia of Type Strains, Phase IV (KMG-IV): sequencing the most valuable type-strain genomes for metagenomic binning, comparative biology and taxonomic classification.</title>
        <authorList>
            <person name="Goeker M."/>
        </authorList>
    </citation>
    <scope>NUCLEOTIDE SEQUENCE [LARGE SCALE GENOMIC DNA]</scope>
    <source>
        <strain evidence="2 3">DSM 102238</strain>
    </source>
</reference>
<dbReference type="Proteomes" id="UP000542776">
    <property type="component" value="Unassembled WGS sequence"/>
</dbReference>
<dbReference type="GO" id="GO:0004150">
    <property type="term" value="F:dihydroneopterin aldolase activity"/>
    <property type="evidence" value="ECO:0007669"/>
    <property type="project" value="UniProtKB-EC"/>
</dbReference>
<accession>A0A7W6H2U7</accession>
<dbReference type="EMBL" id="JACIEK010000001">
    <property type="protein sequence ID" value="MBB3997381.1"/>
    <property type="molecule type" value="Genomic_DNA"/>
</dbReference>
<dbReference type="AlphaFoldDB" id="A0A7W6H2U7"/>
<evidence type="ECO:0000313" key="2">
    <source>
        <dbReference type="EMBL" id="MBB3997381.1"/>
    </source>
</evidence>
<gene>
    <name evidence="2" type="ORF">GGR04_001202</name>
</gene>
<dbReference type="GO" id="GO:0006760">
    <property type="term" value="P:folic acid-containing compound metabolic process"/>
    <property type="evidence" value="ECO:0007669"/>
    <property type="project" value="InterPro"/>
</dbReference>
<dbReference type="InterPro" id="IPR006157">
    <property type="entry name" value="FolB_dom"/>
</dbReference>
<evidence type="ECO:0000259" key="1">
    <source>
        <dbReference type="SMART" id="SM00905"/>
    </source>
</evidence>
<protein>
    <submittedName>
        <fullName evidence="2">Dihydroneopterin aldolase</fullName>
        <ecNumber evidence="2">4.1.2.25</ecNumber>
    </submittedName>
</protein>
<comment type="caution">
    <text evidence="2">The sequence shown here is derived from an EMBL/GenBank/DDBJ whole genome shotgun (WGS) entry which is preliminary data.</text>
</comment>
<keyword evidence="3" id="KW-1185">Reference proteome</keyword>
<name>A0A7W6H2U7_9HYPH</name>
<dbReference type="SUPFAM" id="SSF55620">
    <property type="entry name" value="Tetrahydrobiopterin biosynthesis enzymes-like"/>
    <property type="match status" value="1"/>
</dbReference>
<sequence length="290" mass="31522">MSRRSRLAVAVGSPEEARQALENGADLVLAPARRERPRFAVPDRLAEPDEPELLFAIAGDETMPAEPLRVARIRSLQALAGVEGGGYAAVLLDPERALLRVFTLEQVAGFVAACARAGVEAWLGGALELPDVPRLLVVRPGALVFEGLDGETLAAAGRIVSADRRFDAAAPTDRVLVTNFTVPFQIGAYGFEHARTQRLRFCVEADVRRPGGVPRRMDEVYSYDIVTDAIRRLAERGHTDLVETLAEELAAELLMDGRVAAVTVRVEKLDLGPEAVGIEIRRDRDDRITA</sequence>
<evidence type="ECO:0000313" key="3">
    <source>
        <dbReference type="Proteomes" id="UP000542776"/>
    </source>
</evidence>
<dbReference type="InterPro" id="IPR043133">
    <property type="entry name" value="GTP-CH-I_C/QueF"/>
</dbReference>
<dbReference type="RefSeq" id="WP_183198810.1">
    <property type="nucleotide sequence ID" value="NZ_JACIEK010000001.1"/>
</dbReference>
<proteinExistence type="predicted"/>